<dbReference type="CDD" id="cd02183">
    <property type="entry name" value="GH16_fungal_CRH1_transglycosylase"/>
    <property type="match status" value="1"/>
</dbReference>
<keyword evidence="2" id="KW-0732">Signal</keyword>
<dbReference type="Proteomes" id="UP000233524">
    <property type="component" value="Unassembled WGS sequence"/>
</dbReference>
<dbReference type="GO" id="GO:0004553">
    <property type="term" value="F:hydrolase activity, hydrolyzing O-glycosyl compounds"/>
    <property type="evidence" value="ECO:0007669"/>
    <property type="project" value="InterPro"/>
</dbReference>
<reference evidence="4 5" key="1">
    <citation type="journal article" date="2017" name="G3 (Bethesda)">
        <title>First Draft Genome Sequence of the Pathogenic Fungus Lomentospora prolificans (Formerly Scedosporium prolificans).</title>
        <authorList>
            <person name="Luo R."/>
            <person name="Zimin A."/>
            <person name="Workman R."/>
            <person name="Fan Y."/>
            <person name="Pertea G."/>
            <person name="Grossman N."/>
            <person name="Wear M.P."/>
            <person name="Jia B."/>
            <person name="Miller H."/>
            <person name="Casadevall A."/>
            <person name="Timp W."/>
            <person name="Zhang S.X."/>
            <person name="Salzberg S.L."/>
        </authorList>
    </citation>
    <scope>NUCLEOTIDE SEQUENCE [LARGE SCALE GENOMIC DNA]</scope>
    <source>
        <strain evidence="4 5">JHH-5317</strain>
    </source>
</reference>
<dbReference type="GO" id="GO:0016757">
    <property type="term" value="F:glycosyltransferase activity"/>
    <property type="evidence" value="ECO:0007669"/>
    <property type="project" value="TreeGrafter"/>
</dbReference>
<name>A0A2N3N3X9_9PEZI</name>
<gene>
    <name evidence="4" type="ORF">jhhlp_005741</name>
</gene>
<protein>
    <recommendedName>
        <fullName evidence="3">GH16 domain-containing protein</fullName>
    </recommendedName>
</protein>
<comment type="caution">
    <text evidence="4">The sequence shown here is derived from an EMBL/GenBank/DDBJ whole genome shotgun (WGS) entry which is preliminary data.</text>
</comment>
<dbReference type="PANTHER" id="PTHR10963">
    <property type="entry name" value="GLYCOSYL HYDROLASE-RELATED"/>
    <property type="match status" value="1"/>
</dbReference>
<dbReference type="SUPFAM" id="SSF49899">
    <property type="entry name" value="Concanavalin A-like lectins/glucanases"/>
    <property type="match status" value="1"/>
</dbReference>
<feature type="compositionally biased region" description="Low complexity" evidence="1">
    <location>
        <begin position="308"/>
        <end position="343"/>
    </location>
</feature>
<dbReference type="OrthoDB" id="4781at2759"/>
<feature type="signal peptide" evidence="2">
    <location>
        <begin position="1"/>
        <end position="22"/>
    </location>
</feature>
<proteinExistence type="predicted"/>
<sequence length="387" mass="40928">MRSTTSLAYAFAALSSTALVAAQTFSECDPTKGNKCAPDPAFGNCRKPTSFDFSTVAGGDGWKKDDTFLDFWKPEKGIVGKDSPLSIDNNGAIFTITNKDQAPLIKSNKYIFFGKVEVTLKAAPGVGIVTSVVLESDDRDEIDWEWIGGDQGSVQTNFFSKGVNEYVHGQTHGVSFNAMEGLHTYTIDWTPEYISFQVDGAEIRRATPAEADNGAKWPQTPVQVKLGTWVGGKPDNPPGTIDWAGGLADFAQAPFIAWYKEVKITDYCGGKDKASEYVYTDSSGSQGSIEVVGSSGEGGFGDDDVKTKSTSASTSAASSTVKPTASTTDSSTSTSETGGATPTDDANNDSNNGDEQETVNDDSAATTSRISSSLAAVAAISYFFLFA</sequence>
<evidence type="ECO:0000313" key="4">
    <source>
        <dbReference type="EMBL" id="PKS07141.1"/>
    </source>
</evidence>
<evidence type="ECO:0000256" key="1">
    <source>
        <dbReference type="SAM" id="MobiDB-lite"/>
    </source>
</evidence>
<dbReference type="GO" id="GO:0005975">
    <property type="term" value="P:carbohydrate metabolic process"/>
    <property type="evidence" value="ECO:0007669"/>
    <property type="project" value="InterPro"/>
</dbReference>
<dbReference type="AlphaFoldDB" id="A0A2N3N3X9"/>
<feature type="region of interest" description="Disordered" evidence="1">
    <location>
        <begin position="279"/>
        <end position="367"/>
    </location>
</feature>
<feature type="chain" id="PRO_5014600087" description="GH16 domain-containing protein" evidence="2">
    <location>
        <begin position="23"/>
        <end position="387"/>
    </location>
</feature>
<dbReference type="GO" id="GO:0031505">
    <property type="term" value="P:fungal-type cell wall organization"/>
    <property type="evidence" value="ECO:0007669"/>
    <property type="project" value="TreeGrafter"/>
</dbReference>
<dbReference type="Gene3D" id="2.60.120.200">
    <property type="match status" value="1"/>
</dbReference>
<dbReference type="InterPro" id="IPR013320">
    <property type="entry name" value="ConA-like_dom_sf"/>
</dbReference>
<dbReference type="VEuPathDB" id="FungiDB:jhhlp_005741"/>
<evidence type="ECO:0000313" key="5">
    <source>
        <dbReference type="Proteomes" id="UP000233524"/>
    </source>
</evidence>
<organism evidence="4 5">
    <name type="scientific">Lomentospora prolificans</name>
    <dbReference type="NCBI Taxonomy" id="41688"/>
    <lineage>
        <taxon>Eukaryota</taxon>
        <taxon>Fungi</taxon>
        <taxon>Dikarya</taxon>
        <taxon>Ascomycota</taxon>
        <taxon>Pezizomycotina</taxon>
        <taxon>Sordariomycetes</taxon>
        <taxon>Hypocreomycetidae</taxon>
        <taxon>Microascales</taxon>
        <taxon>Microascaceae</taxon>
        <taxon>Lomentospora</taxon>
    </lineage>
</organism>
<accession>A0A2N3N3X9</accession>
<dbReference type="STRING" id="41688.A0A2N3N3X9"/>
<dbReference type="EMBL" id="NLAX01000701">
    <property type="protein sequence ID" value="PKS07141.1"/>
    <property type="molecule type" value="Genomic_DNA"/>
</dbReference>
<evidence type="ECO:0000259" key="3">
    <source>
        <dbReference type="PROSITE" id="PS51762"/>
    </source>
</evidence>
<dbReference type="PANTHER" id="PTHR10963:SF68">
    <property type="entry name" value="GLYCOSIDASE CRH1-RELATED"/>
    <property type="match status" value="1"/>
</dbReference>
<dbReference type="InterPro" id="IPR050546">
    <property type="entry name" value="Glycosyl_Hydrlase_16"/>
</dbReference>
<dbReference type="Pfam" id="PF00722">
    <property type="entry name" value="Glyco_hydro_16"/>
    <property type="match status" value="1"/>
</dbReference>
<dbReference type="InParanoid" id="A0A2N3N3X9"/>
<dbReference type="GO" id="GO:0009277">
    <property type="term" value="C:fungal-type cell wall"/>
    <property type="evidence" value="ECO:0007669"/>
    <property type="project" value="TreeGrafter"/>
</dbReference>
<dbReference type="InterPro" id="IPR000757">
    <property type="entry name" value="Beta-glucanase-like"/>
</dbReference>
<evidence type="ECO:0000256" key="2">
    <source>
        <dbReference type="SAM" id="SignalP"/>
    </source>
</evidence>
<keyword evidence="5" id="KW-1185">Reference proteome</keyword>
<dbReference type="FunCoup" id="A0A2N3N3X9">
    <property type="interactions" value="16"/>
</dbReference>
<dbReference type="PROSITE" id="PS51762">
    <property type="entry name" value="GH16_2"/>
    <property type="match status" value="1"/>
</dbReference>
<feature type="compositionally biased region" description="Low complexity" evidence="1">
    <location>
        <begin position="282"/>
        <end position="294"/>
    </location>
</feature>
<feature type="domain" description="GH16" evidence="3">
    <location>
        <begin position="30"/>
        <end position="267"/>
    </location>
</feature>